<dbReference type="EMBL" id="SMKZ01000017">
    <property type="protein sequence ID" value="TDE09686.1"/>
    <property type="molecule type" value="Genomic_DNA"/>
</dbReference>
<dbReference type="AlphaFoldDB" id="A0A4R5D8A1"/>
<dbReference type="InParanoid" id="A0A4R5D8A1"/>
<dbReference type="OrthoDB" id="3846919at2"/>
<gene>
    <name evidence="2" type="ORF">E1269_13740</name>
</gene>
<evidence type="ECO:0000256" key="1">
    <source>
        <dbReference type="SAM" id="MobiDB-lite"/>
    </source>
</evidence>
<reference evidence="2 3" key="1">
    <citation type="submission" date="2019-03" db="EMBL/GenBank/DDBJ databases">
        <title>Draft genome sequences of novel Actinobacteria.</title>
        <authorList>
            <person name="Sahin N."/>
            <person name="Ay H."/>
            <person name="Saygin H."/>
        </authorList>
    </citation>
    <scope>NUCLEOTIDE SEQUENCE [LARGE SCALE GENOMIC DNA]</scope>
    <source>
        <strain evidence="2 3">5K138</strain>
    </source>
</reference>
<proteinExistence type="predicted"/>
<protein>
    <submittedName>
        <fullName evidence="2">Uncharacterized protein</fullName>
    </submittedName>
</protein>
<evidence type="ECO:0000313" key="2">
    <source>
        <dbReference type="EMBL" id="TDE09686.1"/>
    </source>
</evidence>
<keyword evidence="3" id="KW-1185">Reference proteome</keyword>
<dbReference type="RefSeq" id="WP_131895371.1">
    <property type="nucleotide sequence ID" value="NZ_SMKZ01000017.1"/>
</dbReference>
<sequence>MENRLAQIVDETPHQAPHVLLAVALGVLEGSTSRNTWRQPDNTARRYFIQLAAWGYTLSDVEQQVATASDDAVADGGIGDATEPSAEEQPPTTDHAISLVDEN</sequence>
<name>A0A4R5D8A1_9ACTN</name>
<comment type="caution">
    <text evidence="2">The sequence shown here is derived from an EMBL/GenBank/DDBJ whole genome shotgun (WGS) entry which is preliminary data.</text>
</comment>
<feature type="region of interest" description="Disordered" evidence="1">
    <location>
        <begin position="67"/>
        <end position="103"/>
    </location>
</feature>
<organism evidence="2 3">
    <name type="scientific">Jiangella asiatica</name>
    <dbReference type="NCBI Taxonomy" id="2530372"/>
    <lineage>
        <taxon>Bacteria</taxon>
        <taxon>Bacillati</taxon>
        <taxon>Actinomycetota</taxon>
        <taxon>Actinomycetes</taxon>
        <taxon>Jiangellales</taxon>
        <taxon>Jiangellaceae</taxon>
        <taxon>Jiangella</taxon>
    </lineage>
</organism>
<accession>A0A4R5D8A1</accession>
<dbReference type="Proteomes" id="UP000294739">
    <property type="component" value="Unassembled WGS sequence"/>
</dbReference>
<evidence type="ECO:0000313" key="3">
    <source>
        <dbReference type="Proteomes" id="UP000294739"/>
    </source>
</evidence>